<name>A0A445CQ51_ARAHY</name>
<keyword evidence="3" id="KW-1185">Reference proteome</keyword>
<accession>A0A445CQ51</accession>
<dbReference type="EMBL" id="SDMP01000006">
    <property type="protein sequence ID" value="RYR53066.1"/>
    <property type="molecule type" value="Genomic_DNA"/>
</dbReference>
<dbReference type="InterPro" id="IPR036047">
    <property type="entry name" value="F-box-like_dom_sf"/>
</dbReference>
<gene>
    <name evidence="2" type="ORF">Ahy_A06g027950</name>
</gene>
<feature type="domain" description="At2g35280-like TPR" evidence="1">
    <location>
        <begin position="81"/>
        <end position="134"/>
    </location>
</feature>
<comment type="caution">
    <text evidence="2">The sequence shown here is derived from an EMBL/GenBank/DDBJ whole genome shotgun (WGS) entry which is preliminary data.</text>
</comment>
<sequence length="190" mass="21402">MDGASKHRTPCGRRSGPAISPLELLPRDIWVRIATKVANNSIQDLLNLESTCKGFLDAGRSIVVYKHAMVWTMPWVSFLKYSDRAERRFLDRCVDAGNPDAILRDGLNEYFFMARRHAGMDLLTKATSHGSVEADVRKTIRHKTHRQVHWVASSNKTHESEVDPTGIEGLSNFSSVVDLVKQIEVELCDL</sequence>
<dbReference type="SUPFAM" id="SSF81383">
    <property type="entry name" value="F-box domain"/>
    <property type="match status" value="1"/>
</dbReference>
<dbReference type="Proteomes" id="UP000289738">
    <property type="component" value="Chromosome A06"/>
</dbReference>
<dbReference type="PANTHER" id="PTHR33784">
    <property type="entry name" value="OS05G0482100 PROTEIN"/>
    <property type="match status" value="1"/>
</dbReference>
<dbReference type="InterPro" id="IPR057136">
    <property type="entry name" value="At2g35280_TPR_dom"/>
</dbReference>
<reference evidence="2 3" key="1">
    <citation type="submission" date="2019-01" db="EMBL/GenBank/DDBJ databases">
        <title>Sequencing of cultivated peanut Arachis hypogaea provides insights into genome evolution and oil improvement.</title>
        <authorList>
            <person name="Chen X."/>
        </authorList>
    </citation>
    <scope>NUCLEOTIDE SEQUENCE [LARGE SCALE GENOMIC DNA]</scope>
    <source>
        <strain evidence="3">cv. Fuhuasheng</strain>
        <tissue evidence="2">Leaves</tissue>
    </source>
</reference>
<protein>
    <recommendedName>
        <fullName evidence="1">At2g35280-like TPR domain-containing protein</fullName>
    </recommendedName>
</protein>
<dbReference type="AlphaFoldDB" id="A0A445CQ51"/>
<evidence type="ECO:0000313" key="3">
    <source>
        <dbReference type="Proteomes" id="UP000289738"/>
    </source>
</evidence>
<evidence type="ECO:0000259" key="1">
    <source>
        <dbReference type="Pfam" id="PF23310"/>
    </source>
</evidence>
<dbReference type="PANTHER" id="PTHR33784:SF49">
    <property type="entry name" value="F-BOX PROTEIN"/>
    <property type="match status" value="1"/>
</dbReference>
<proteinExistence type="predicted"/>
<organism evidence="2 3">
    <name type="scientific">Arachis hypogaea</name>
    <name type="common">Peanut</name>
    <dbReference type="NCBI Taxonomy" id="3818"/>
    <lineage>
        <taxon>Eukaryota</taxon>
        <taxon>Viridiplantae</taxon>
        <taxon>Streptophyta</taxon>
        <taxon>Embryophyta</taxon>
        <taxon>Tracheophyta</taxon>
        <taxon>Spermatophyta</taxon>
        <taxon>Magnoliopsida</taxon>
        <taxon>eudicotyledons</taxon>
        <taxon>Gunneridae</taxon>
        <taxon>Pentapetalae</taxon>
        <taxon>rosids</taxon>
        <taxon>fabids</taxon>
        <taxon>Fabales</taxon>
        <taxon>Fabaceae</taxon>
        <taxon>Papilionoideae</taxon>
        <taxon>50 kb inversion clade</taxon>
        <taxon>dalbergioids sensu lato</taxon>
        <taxon>Dalbergieae</taxon>
        <taxon>Pterocarpus clade</taxon>
        <taxon>Arachis</taxon>
    </lineage>
</organism>
<evidence type="ECO:0000313" key="2">
    <source>
        <dbReference type="EMBL" id="RYR53066.1"/>
    </source>
</evidence>
<dbReference type="STRING" id="3818.A0A445CQ51"/>
<dbReference type="Pfam" id="PF23310">
    <property type="entry name" value="TPR_27"/>
    <property type="match status" value="1"/>
</dbReference>
<dbReference type="InterPro" id="IPR040338">
    <property type="entry name" value="At1g67623-like"/>
</dbReference>